<evidence type="ECO:0000313" key="2">
    <source>
        <dbReference type="Proteomes" id="UP000826656"/>
    </source>
</evidence>
<reference evidence="1 2" key="1">
    <citation type="journal article" date="2021" name="bioRxiv">
        <title>Chromosome-scale and haplotype-resolved genome assembly of a tetraploid potato cultivar.</title>
        <authorList>
            <person name="Sun H."/>
            <person name="Jiao W.-B."/>
            <person name="Krause K."/>
            <person name="Campoy J.A."/>
            <person name="Goel M."/>
            <person name="Folz-Donahue K."/>
            <person name="Kukat C."/>
            <person name="Huettel B."/>
            <person name="Schneeberger K."/>
        </authorList>
    </citation>
    <scope>NUCLEOTIDE SEQUENCE [LARGE SCALE GENOMIC DNA]</scope>
    <source>
        <strain evidence="1">SolTubOtavaFocal</strain>
        <tissue evidence="1">Leaves</tissue>
    </source>
</reference>
<keyword evidence="2" id="KW-1185">Reference proteome</keyword>
<protein>
    <submittedName>
        <fullName evidence="1">Uncharacterized protein</fullName>
    </submittedName>
</protein>
<gene>
    <name evidence="1" type="ORF">KY290_034198</name>
</gene>
<organism evidence="1 2">
    <name type="scientific">Solanum tuberosum</name>
    <name type="common">Potato</name>
    <dbReference type="NCBI Taxonomy" id="4113"/>
    <lineage>
        <taxon>Eukaryota</taxon>
        <taxon>Viridiplantae</taxon>
        <taxon>Streptophyta</taxon>
        <taxon>Embryophyta</taxon>
        <taxon>Tracheophyta</taxon>
        <taxon>Spermatophyta</taxon>
        <taxon>Magnoliopsida</taxon>
        <taxon>eudicotyledons</taxon>
        <taxon>Gunneridae</taxon>
        <taxon>Pentapetalae</taxon>
        <taxon>asterids</taxon>
        <taxon>lamiids</taxon>
        <taxon>Solanales</taxon>
        <taxon>Solanaceae</taxon>
        <taxon>Solanoideae</taxon>
        <taxon>Solaneae</taxon>
        <taxon>Solanum</taxon>
    </lineage>
</organism>
<dbReference type="Proteomes" id="UP000826656">
    <property type="component" value="Unassembled WGS sequence"/>
</dbReference>
<sequence>MDIGTTHYLTANLDNLAIHSKYQGPEEVVPGASIDLNNILCVPTAKQNLISDLATWDPMFKGSNEDGFYNLLTSPQQSLIQSYILCNIGNMACSTWTCFSFYSSLFSL</sequence>
<dbReference type="EMBL" id="JAIVGD010000026">
    <property type="protein sequence ID" value="KAH0741155.1"/>
    <property type="molecule type" value="Genomic_DNA"/>
</dbReference>
<name>A0ABQ7U674_SOLTU</name>
<comment type="caution">
    <text evidence="1">The sequence shown here is derived from an EMBL/GenBank/DDBJ whole genome shotgun (WGS) entry which is preliminary data.</text>
</comment>
<accession>A0ABQ7U674</accession>
<proteinExistence type="predicted"/>
<evidence type="ECO:0000313" key="1">
    <source>
        <dbReference type="EMBL" id="KAH0741155.1"/>
    </source>
</evidence>